<feature type="compositionally biased region" description="Low complexity" evidence="9">
    <location>
        <begin position="221"/>
        <end position="233"/>
    </location>
</feature>
<organism evidence="11 12">
    <name type="scientific">Piromyces finnis</name>
    <dbReference type="NCBI Taxonomy" id="1754191"/>
    <lineage>
        <taxon>Eukaryota</taxon>
        <taxon>Fungi</taxon>
        <taxon>Fungi incertae sedis</taxon>
        <taxon>Chytridiomycota</taxon>
        <taxon>Chytridiomycota incertae sedis</taxon>
        <taxon>Neocallimastigomycetes</taxon>
        <taxon>Neocallimastigales</taxon>
        <taxon>Neocallimastigaceae</taxon>
        <taxon>Piromyces</taxon>
    </lineage>
</organism>
<proteinExistence type="inferred from homology"/>
<dbReference type="InterPro" id="IPR000504">
    <property type="entry name" value="RRM_dom"/>
</dbReference>
<evidence type="ECO:0000256" key="1">
    <source>
        <dbReference type="ARBA" id="ARBA00006938"/>
    </source>
</evidence>
<dbReference type="SUPFAM" id="SSF54928">
    <property type="entry name" value="RNA-binding domain, RBD"/>
    <property type="match status" value="1"/>
</dbReference>
<evidence type="ECO:0000256" key="6">
    <source>
        <dbReference type="ARBA" id="ARBA00023187"/>
    </source>
</evidence>
<evidence type="ECO:0000259" key="10">
    <source>
        <dbReference type="PROSITE" id="PS50102"/>
    </source>
</evidence>
<dbReference type="PROSITE" id="PS50102">
    <property type="entry name" value="RRM"/>
    <property type="match status" value="1"/>
</dbReference>
<evidence type="ECO:0000313" key="11">
    <source>
        <dbReference type="EMBL" id="ORX44138.1"/>
    </source>
</evidence>
<dbReference type="InterPro" id="IPR039599">
    <property type="entry name" value="RBM48"/>
</dbReference>
<evidence type="ECO:0000256" key="5">
    <source>
        <dbReference type="ARBA" id="ARBA00022884"/>
    </source>
</evidence>
<comment type="similarity">
    <text evidence="1">Belongs to the RBM48 family.</text>
</comment>
<feature type="domain" description="RRM" evidence="10">
    <location>
        <begin position="51"/>
        <end position="130"/>
    </location>
</feature>
<evidence type="ECO:0000313" key="12">
    <source>
        <dbReference type="Proteomes" id="UP000193719"/>
    </source>
</evidence>
<dbReference type="CDD" id="cd12442">
    <property type="entry name" value="RRM_RBM48"/>
    <property type="match status" value="1"/>
</dbReference>
<dbReference type="AlphaFoldDB" id="A0A1Y1V1S6"/>
<dbReference type="PANTHER" id="PTHR20957:SF0">
    <property type="entry name" value="RNA-BINDING PROTEIN 48"/>
    <property type="match status" value="1"/>
</dbReference>
<keyword evidence="6" id="KW-0508">mRNA splicing</keyword>
<comment type="function">
    <text evidence="7">As a component of the minor spliceosome, involved in the splicing of U12-type introns in pre-mRNAs.</text>
</comment>
<dbReference type="SMART" id="SM00360">
    <property type="entry name" value="RRM"/>
    <property type="match status" value="1"/>
</dbReference>
<keyword evidence="4" id="KW-0747">Spliceosome</keyword>
<evidence type="ECO:0000256" key="3">
    <source>
        <dbReference type="ARBA" id="ARBA00022664"/>
    </source>
</evidence>
<keyword evidence="5 8" id="KW-0694">RNA-binding</keyword>
<reference evidence="11 12" key="1">
    <citation type="submission" date="2016-08" db="EMBL/GenBank/DDBJ databases">
        <title>Genomes of anaerobic fungi encode conserved fungal cellulosomes for biomass hydrolysis.</title>
        <authorList>
            <consortium name="DOE Joint Genome Institute"/>
            <person name="Haitjema C.H."/>
            <person name="Gilmore S.P."/>
            <person name="Henske J.K."/>
            <person name="Solomon K.V."/>
            <person name="De Groot R."/>
            <person name="Kuo A."/>
            <person name="Mondo S.J."/>
            <person name="Salamov A.A."/>
            <person name="Labutti K."/>
            <person name="Zhao Z."/>
            <person name="Chiniquy J."/>
            <person name="Barry K."/>
            <person name="Brewer H.M."/>
            <person name="Purvine S.O."/>
            <person name="Wright A.T."/>
            <person name="Boxma B."/>
            <person name="Van Alen T."/>
            <person name="Hackstein J.H."/>
            <person name="Baker S.E."/>
            <person name="Grigoriev I.V."/>
            <person name="O'Malley M.A."/>
        </authorList>
    </citation>
    <scope>NUCLEOTIDE SEQUENCE [LARGE SCALE GENOMIC DNA]</scope>
    <source>
        <strain evidence="12">finn</strain>
    </source>
</reference>
<dbReference type="Proteomes" id="UP000193719">
    <property type="component" value="Unassembled WGS sequence"/>
</dbReference>
<reference evidence="11 12" key="2">
    <citation type="submission" date="2016-08" db="EMBL/GenBank/DDBJ databases">
        <title>Pervasive Adenine N6-methylation of Active Genes in Fungi.</title>
        <authorList>
            <consortium name="DOE Joint Genome Institute"/>
            <person name="Mondo S.J."/>
            <person name="Dannebaum R.O."/>
            <person name="Kuo R.C."/>
            <person name="Labutti K."/>
            <person name="Haridas S."/>
            <person name="Kuo A."/>
            <person name="Salamov A."/>
            <person name="Ahrendt S.R."/>
            <person name="Lipzen A."/>
            <person name="Sullivan W."/>
            <person name="Andreopoulos W.B."/>
            <person name="Clum A."/>
            <person name="Lindquist E."/>
            <person name="Daum C."/>
            <person name="Ramamoorthy G.K."/>
            <person name="Gryganskyi A."/>
            <person name="Culley D."/>
            <person name="Magnuson J.K."/>
            <person name="James T.Y."/>
            <person name="O'Malley M.A."/>
            <person name="Stajich J.E."/>
            <person name="Spatafora J.W."/>
            <person name="Visel A."/>
            <person name="Grigoriev I.V."/>
        </authorList>
    </citation>
    <scope>NUCLEOTIDE SEQUENCE [LARGE SCALE GENOMIC DNA]</scope>
    <source>
        <strain evidence="12">finn</strain>
    </source>
</reference>
<sequence length="240" mass="28236">MNDEEKNKDTFHSNIVIDTTTISDVATTRKKYRTGNNPTSVKVYTIAQESRYLIVSNVPVLGITKELIELFALYGPIEEYRFLDEHDNSNSYFDTYWIKFKNISQARFAKRKLNKYVFYGSTLKVEYSPESENEEDIKIKMQDRIQSVLKRLDTLKKQSRQPQKEKEISINKRKPNLRNFYNQPLPIKSNKNEILSKPSYNSNNFISGNNNKKRIHLLSNAHNNNNAFNSSNNKKQRRRI</sequence>
<evidence type="ECO:0000256" key="7">
    <source>
        <dbReference type="ARBA" id="ARBA00035004"/>
    </source>
</evidence>
<dbReference type="GO" id="GO:0006397">
    <property type="term" value="P:mRNA processing"/>
    <property type="evidence" value="ECO:0007669"/>
    <property type="project" value="UniProtKB-KW"/>
</dbReference>
<dbReference type="GO" id="GO:0005681">
    <property type="term" value="C:spliceosomal complex"/>
    <property type="evidence" value="ECO:0007669"/>
    <property type="project" value="UniProtKB-KW"/>
</dbReference>
<dbReference type="PANTHER" id="PTHR20957">
    <property type="entry name" value="RNA-BINDING PROTEIN 48"/>
    <property type="match status" value="1"/>
</dbReference>
<accession>A0A1Y1V1S6</accession>
<dbReference type="Gene3D" id="3.30.70.330">
    <property type="match status" value="1"/>
</dbReference>
<dbReference type="STRING" id="1754191.A0A1Y1V1S6"/>
<protein>
    <recommendedName>
        <fullName evidence="2">RNA-binding protein 48</fullName>
    </recommendedName>
</protein>
<dbReference type="InterPro" id="IPR035979">
    <property type="entry name" value="RBD_domain_sf"/>
</dbReference>
<keyword evidence="3" id="KW-0507">mRNA processing</keyword>
<dbReference type="Pfam" id="PF00076">
    <property type="entry name" value="RRM_1"/>
    <property type="match status" value="1"/>
</dbReference>
<dbReference type="GO" id="GO:0005654">
    <property type="term" value="C:nucleoplasm"/>
    <property type="evidence" value="ECO:0007669"/>
    <property type="project" value="TreeGrafter"/>
</dbReference>
<evidence type="ECO:0000256" key="4">
    <source>
        <dbReference type="ARBA" id="ARBA00022728"/>
    </source>
</evidence>
<comment type="caution">
    <text evidence="11">The sequence shown here is derived from an EMBL/GenBank/DDBJ whole genome shotgun (WGS) entry which is preliminary data.</text>
</comment>
<name>A0A1Y1V1S6_9FUNG</name>
<dbReference type="OrthoDB" id="2147556at2759"/>
<dbReference type="GO" id="GO:0008380">
    <property type="term" value="P:RNA splicing"/>
    <property type="evidence" value="ECO:0007669"/>
    <property type="project" value="UniProtKB-KW"/>
</dbReference>
<dbReference type="GO" id="GO:0003723">
    <property type="term" value="F:RNA binding"/>
    <property type="evidence" value="ECO:0007669"/>
    <property type="project" value="UniProtKB-UniRule"/>
</dbReference>
<feature type="region of interest" description="Disordered" evidence="9">
    <location>
        <begin position="221"/>
        <end position="240"/>
    </location>
</feature>
<gene>
    <name evidence="11" type="ORF">BCR36DRAFT_406495</name>
</gene>
<dbReference type="EMBL" id="MCFH01000047">
    <property type="protein sequence ID" value="ORX44138.1"/>
    <property type="molecule type" value="Genomic_DNA"/>
</dbReference>
<evidence type="ECO:0000256" key="9">
    <source>
        <dbReference type="SAM" id="MobiDB-lite"/>
    </source>
</evidence>
<evidence type="ECO:0000256" key="8">
    <source>
        <dbReference type="PROSITE-ProRule" id="PRU00176"/>
    </source>
</evidence>
<dbReference type="InterPro" id="IPR012677">
    <property type="entry name" value="Nucleotide-bd_a/b_plait_sf"/>
</dbReference>
<dbReference type="InterPro" id="IPR034264">
    <property type="entry name" value="RBM48_RRM"/>
</dbReference>
<keyword evidence="12" id="KW-1185">Reference proteome</keyword>
<evidence type="ECO:0000256" key="2">
    <source>
        <dbReference type="ARBA" id="ARBA00015189"/>
    </source>
</evidence>